<dbReference type="Proteomes" id="UP001330827">
    <property type="component" value="Chromosome"/>
</dbReference>
<keyword evidence="2" id="KW-0472">Membrane</keyword>
<proteinExistence type="inferred from homology"/>
<evidence type="ECO:0000313" key="4">
    <source>
        <dbReference type="EMBL" id="WSC11602.1"/>
    </source>
</evidence>
<evidence type="ECO:0000259" key="3">
    <source>
        <dbReference type="Pfam" id="PF06738"/>
    </source>
</evidence>
<reference evidence="4 5" key="1">
    <citation type="submission" date="2022-10" db="EMBL/GenBank/DDBJ databases">
        <title>The complete genomes of actinobacterial strains from the NBC collection.</title>
        <authorList>
            <person name="Joergensen T.S."/>
            <person name="Alvarez Arevalo M."/>
            <person name="Sterndorff E.B."/>
            <person name="Faurdal D."/>
            <person name="Vuksanovic O."/>
            <person name="Mourched A.-S."/>
            <person name="Charusanti P."/>
            <person name="Shaw S."/>
            <person name="Blin K."/>
            <person name="Weber T."/>
        </authorList>
    </citation>
    <scope>NUCLEOTIDE SEQUENCE [LARGE SCALE GENOMIC DNA]</scope>
    <source>
        <strain evidence="4 5">NBC 01769</strain>
    </source>
</reference>
<dbReference type="PANTHER" id="PTHR31082">
    <property type="entry name" value="PHEROMONE-REGULATED MEMBRANE PROTEIN 10"/>
    <property type="match status" value="1"/>
</dbReference>
<name>A0ABZ1FVI4_9ACTN</name>
<feature type="transmembrane region" description="Helical" evidence="2">
    <location>
        <begin position="63"/>
        <end position="84"/>
    </location>
</feature>
<feature type="transmembrane region" description="Helical" evidence="2">
    <location>
        <begin position="128"/>
        <end position="148"/>
    </location>
</feature>
<comment type="similarity">
    <text evidence="1">Belongs to the ThrE exporter (TC 2.A.79) family.</text>
</comment>
<organism evidence="4 5">
    <name type="scientific">Streptomyces brevispora</name>
    <dbReference type="NCBI Taxonomy" id="887462"/>
    <lineage>
        <taxon>Bacteria</taxon>
        <taxon>Bacillati</taxon>
        <taxon>Actinomycetota</taxon>
        <taxon>Actinomycetes</taxon>
        <taxon>Kitasatosporales</taxon>
        <taxon>Streptomycetaceae</taxon>
        <taxon>Streptomyces</taxon>
    </lineage>
</organism>
<dbReference type="InterPro" id="IPR010619">
    <property type="entry name" value="ThrE-like_N"/>
</dbReference>
<sequence>MSVLVIEAAPVPYPWWLKFLGIVLFALGFAPLMQPTWYEIATTAVLGALAAALAVTADRVLRLHRFLPLTVSTAVSVVTIELFADNPAHGGPVLLMLPALFYFVPGDYLSAATAELAAGLITTGALRLVYSVFLLVQLYVGVLLGVLFTGSSPHALFDVAAHSDLPRWALFLAWIVFTAGTLLAFATPLRFFWPLLLLVYVTVGVQSALTKFAGETGSTFAAAATLIARGPRRPPRLILILPGFFTLAVGSLGMRGLTTLVGGYVEGSRTC</sequence>
<gene>
    <name evidence="4" type="ORF">OIE64_01050</name>
</gene>
<feature type="transmembrane region" description="Helical" evidence="2">
    <location>
        <begin position="168"/>
        <end position="185"/>
    </location>
</feature>
<dbReference type="InterPro" id="IPR051361">
    <property type="entry name" value="ThrE/Ser_Exporter"/>
</dbReference>
<feature type="domain" description="Threonine/serine exporter-like N-terminal" evidence="3">
    <location>
        <begin position="6"/>
        <end position="146"/>
    </location>
</feature>
<keyword evidence="2" id="KW-0812">Transmembrane</keyword>
<dbReference type="RefSeq" id="WP_326589459.1">
    <property type="nucleotide sequence ID" value="NZ_CP109114.1"/>
</dbReference>
<dbReference type="EMBL" id="CP109114">
    <property type="protein sequence ID" value="WSC11602.1"/>
    <property type="molecule type" value="Genomic_DNA"/>
</dbReference>
<feature type="transmembrane region" description="Helical" evidence="2">
    <location>
        <begin position="237"/>
        <end position="257"/>
    </location>
</feature>
<keyword evidence="5" id="KW-1185">Reference proteome</keyword>
<evidence type="ECO:0000313" key="5">
    <source>
        <dbReference type="Proteomes" id="UP001330827"/>
    </source>
</evidence>
<keyword evidence="2" id="KW-1133">Transmembrane helix</keyword>
<dbReference type="PANTHER" id="PTHR31082:SF4">
    <property type="entry name" value="PHEROMONE-REGULATED MEMBRANE PROTEIN 10"/>
    <property type="match status" value="1"/>
</dbReference>
<feature type="transmembrane region" description="Helical" evidence="2">
    <location>
        <begin position="40"/>
        <end position="57"/>
    </location>
</feature>
<evidence type="ECO:0000256" key="2">
    <source>
        <dbReference type="SAM" id="Phobius"/>
    </source>
</evidence>
<feature type="transmembrane region" description="Helical" evidence="2">
    <location>
        <begin position="15"/>
        <end position="33"/>
    </location>
</feature>
<protein>
    <submittedName>
        <fullName evidence="4">Threonine/serine exporter family protein</fullName>
    </submittedName>
</protein>
<dbReference type="Pfam" id="PF06738">
    <property type="entry name" value="ThrE"/>
    <property type="match status" value="1"/>
</dbReference>
<accession>A0ABZ1FVI4</accession>
<evidence type="ECO:0000256" key="1">
    <source>
        <dbReference type="ARBA" id="ARBA00034125"/>
    </source>
</evidence>